<feature type="signal peptide" evidence="1">
    <location>
        <begin position="1"/>
        <end position="26"/>
    </location>
</feature>
<protein>
    <recommendedName>
        <fullName evidence="4">DnrO protein</fullName>
    </recommendedName>
</protein>
<evidence type="ECO:0008006" key="4">
    <source>
        <dbReference type="Google" id="ProtNLM"/>
    </source>
</evidence>
<organism evidence="2 3">
    <name type="scientific">Alsobacter ponti</name>
    <dbReference type="NCBI Taxonomy" id="2962936"/>
    <lineage>
        <taxon>Bacteria</taxon>
        <taxon>Pseudomonadati</taxon>
        <taxon>Pseudomonadota</taxon>
        <taxon>Alphaproteobacteria</taxon>
        <taxon>Hyphomicrobiales</taxon>
        <taxon>Alsobacteraceae</taxon>
        <taxon>Alsobacter</taxon>
    </lineage>
</organism>
<dbReference type="EMBL" id="JANCLU010000002">
    <property type="protein sequence ID" value="MCP8937390.1"/>
    <property type="molecule type" value="Genomic_DNA"/>
</dbReference>
<proteinExistence type="predicted"/>
<dbReference type="RefSeq" id="WP_254738345.1">
    <property type="nucleotide sequence ID" value="NZ_JANCLU010000002.1"/>
</dbReference>
<evidence type="ECO:0000313" key="3">
    <source>
        <dbReference type="Proteomes" id="UP001205890"/>
    </source>
</evidence>
<accession>A0ABT1L7F7</accession>
<gene>
    <name evidence="2" type="ORF">NK718_02590</name>
</gene>
<name>A0ABT1L7F7_9HYPH</name>
<sequence>MFMSRRLASLLIASALAFPAAGAAMAQHSHAGVSELQQMALDHGKKWPTDEALRAGMASIHEAMNQSLPRIHEGQFGPADYTALADTIQGRVDTIVANCKLPEEADLQLHYALTHMLGGLEAMKDGPDRESGAVAVVEAISAYGAHFEHPGWTGLRH</sequence>
<keyword evidence="3" id="KW-1185">Reference proteome</keyword>
<evidence type="ECO:0000313" key="2">
    <source>
        <dbReference type="EMBL" id="MCP8937390.1"/>
    </source>
</evidence>
<reference evidence="2 3" key="1">
    <citation type="submission" date="2022-07" db="EMBL/GenBank/DDBJ databases">
        <authorList>
            <person name="Li W.-J."/>
            <person name="Deng Q.-Q."/>
        </authorList>
    </citation>
    <scope>NUCLEOTIDE SEQUENCE [LARGE SCALE GENOMIC DNA]</scope>
    <source>
        <strain evidence="2 3">SYSU M60028</strain>
    </source>
</reference>
<keyword evidence="1" id="KW-0732">Signal</keyword>
<dbReference type="Proteomes" id="UP001205890">
    <property type="component" value="Unassembled WGS sequence"/>
</dbReference>
<evidence type="ECO:0000256" key="1">
    <source>
        <dbReference type="SAM" id="SignalP"/>
    </source>
</evidence>
<feature type="chain" id="PRO_5047096855" description="DnrO protein" evidence="1">
    <location>
        <begin position="27"/>
        <end position="157"/>
    </location>
</feature>
<comment type="caution">
    <text evidence="2">The sequence shown here is derived from an EMBL/GenBank/DDBJ whole genome shotgun (WGS) entry which is preliminary data.</text>
</comment>